<keyword evidence="2 10" id="KW-0597">Phosphoprotein</keyword>
<evidence type="ECO:0000313" key="11">
    <source>
        <dbReference type="EMBL" id="KHD07098.1"/>
    </source>
</evidence>
<feature type="transmembrane region" description="Helical" evidence="10">
    <location>
        <begin position="45"/>
        <end position="65"/>
    </location>
</feature>
<evidence type="ECO:0000256" key="7">
    <source>
        <dbReference type="ARBA" id="ARBA00022982"/>
    </source>
</evidence>
<evidence type="ECO:0000256" key="9">
    <source>
        <dbReference type="ARBA" id="ARBA00023136"/>
    </source>
</evidence>
<comment type="subunit">
    <text evidence="10">The complex is composed of six subunits: RnfA, RnfB, RnfC, RnfD, RnfE and RnfG.</text>
</comment>
<dbReference type="GO" id="GO:0055085">
    <property type="term" value="P:transmembrane transport"/>
    <property type="evidence" value="ECO:0007669"/>
    <property type="project" value="InterPro"/>
</dbReference>
<keyword evidence="7 10" id="KW-0249">Electron transport</keyword>
<keyword evidence="9 10" id="KW-0472">Membrane</keyword>
<keyword evidence="6 10" id="KW-1278">Translocase</keyword>
<dbReference type="EC" id="7.-.-.-" evidence="10"/>
<feature type="transmembrane region" description="Helical" evidence="10">
    <location>
        <begin position="21"/>
        <end position="39"/>
    </location>
</feature>
<keyword evidence="1 10" id="KW-0813">Transport</keyword>
<dbReference type="NCBIfam" id="NF002011">
    <property type="entry name" value="PRK00816.1"/>
    <property type="match status" value="1"/>
</dbReference>
<keyword evidence="5 10" id="KW-0812">Transmembrane</keyword>
<feature type="transmembrane region" description="Helical" evidence="10">
    <location>
        <begin position="316"/>
        <end position="335"/>
    </location>
</feature>
<comment type="subcellular location">
    <subcellularLocation>
        <location evidence="10">Cell inner membrane</location>
        <topology evidence="10">Multi-pass membrane protein</topology>
    </subcellularLocation>
</comment>
<comment type="similarity">
    <text evidence="10">Belongs to the NqrB/RnfD family.</text>
</comment>
<feature type="transmembrane region" description="Helical" evidence="10">
    <location>
        <begin position="293"/>
        <end position="310"/>
    </location>
</feature>
<keyword evidence="10" id="KW-1003">Cell membrane</keyword>
<name>A0A0A6P8N4_9GAMM</name>
<accession>A0A0A6P8N4</accession>
<keyword evidence="8 10" id="KW-1133">Transmembrane helix</keyword>
<feature type="transmembrane region" description="Helical" evidence="10">
    <location>
        <begin position="236"/>
        <end position="255"/>
    </location>
</feature>
<dbReference type="HAMAP" id="MF_00462">
    <property type="entry name" value="RsxD_RnfD"/>
    <property type="match status" value="1"/>
</dbReference>
<feature type="transmembrane region" description="Helical" evidence="10">
    <location>
        <begin position="126"/>
        <end position="145"/>
    </location>
</feature>
<feature type="transmembrane region" description="Helical" evidence="10">
    <location>
        <begin position="72"/>
        <end position="90"/>
    </location>
</feature>
<evidence type="ECO:0000256" key="10">
    <source>
        <dbReference type="HAMAP-Rule" id="MF_00462"/>
    </source>
</evidence>
<dbReference type="Pfam" id="PF03116">
    <property type="entry name" value="NQR2_RnfD_RnfE"/>
    <property type="match status" value="1"/>
</dbReference>
<evidence type="ECO:0000256" key="5">
    <source>
        <dbReference type="ARBA" id="ARBA00022692"/>
    </source>
</evidence>
<dbReference type="EMBL" id="JSZA02000029">
    <property type="protein sequence ID" value="KHD07098.1"/>
    <property type="molecule type" value="Genomic_DNA"/>
</dbReference>
<protein>
    <recommendedName>
        <fullName evidence="10">Ion-translocating oxidoreductase complex subunit D</fullName>
        <ecNumber evidence="10">7.-.-.-</ecNumber>
    </recommendedName>
    <alternativeName>
        <fullName evidence="10">Rnf electron transport complex subunit D</fullName>
    </alternativeName>
</protein>
<organism evidence="11 12">
    <name type="scientific">Candidatus Thiomargarita nelsonii</name>
    <dbReference type="NCBI Taxonomy" id="1003181"/>
    <lineage>
        <taxon>Bacteria</taxon>
        <taxon>Pseudomonadati</taxon>
        <taxon>Pseudomonadota</taxon>
        <taxon>Gammaproteobacteria</taxon>
        <taxon>Thiotrichales</taxon>
        <taxon>Thiotrichaceae</taxon>
        <taxon>Thiomargarita</taxon>
    </lineage>
</organism>
<comment type="caution">
    <text evidence="11">The sequence shown here is derived from an EMBL/GenBank/DDBJ whole genome shotgun (WGS) entry which is preliminary data.</text>
</comment>
<dbReference type="InterPro" id="IPR011303">
    <property type="entry name" value="RnfD_bac"/>
</dbReference>
<evidence type="ECO:0000256" key="4">
    <source>
        <dbReference type="ARBA" id="ARBA00022643"/>
    </source>
</evidence>
<dbReference type="Proteomes" id="UP000030428">
    <property type="component" value="Unassembled WGS sequence"/>
</dbReference>
<dbReference type="PANTHER" id="PTHR30578">
    <property type="entry name" value="ELECTRON TRANSPORT COMPLEX PROTEIN RNFD"/>
    <property type="match status" value="1"/>
</dbReference>
<feature type="transmembrane region" description="Helical" evidence="10">
    <location>
        <begin position="261"/>
        <end position="281"/>
    </location>
</feature>
<dbReference type="AlphaFoldDB" id="A0A0A6P8N4"/>
<dbReference type="NCBIfam" id="TIGR01946">
    <property type="entry name" value="rnfD"/>
    <property type="match status" value="1"/>
</dbReference>
<comment type="cofactor">
    <cofactor evidence="10">
        <name>FMN</name>
        <dbReference type="ChEBI" id="CHEBI:58210"/>
    </cofactor>
</comment>
<keyword evidence="3 10" id="KW-0285">Flavoprotein</keyword>
<comment type="function">
    <text evidence="10">Part of a membrane-bound complex that couples electron transfer with translocation of ions across the membrane.</text>
</comment>
<dbReference type="GO" id="GO:0022900">
    <property type="term" value="P:electron transport chain"/>
    <property type="evidence" value="ECO:0007669"/>
    <property type="project" value="UniProtKB-UniRule"/>
</dbReference>
<feature type="modified residue" description="FMN phosphoryl threonine" evidence="10">
    <location>
        <position position="181"/>
    </location>
</feature>
<keyword evidence="4 10" id="KW-0288">FMN</keyword>
<evidence type="ECO:0000256" key="3">
    <source>
        <dbReference type="ARBA" id="ARBA00022630"/>
    </source>
</evidence>
<keyword evidence="12" id="KW-1185">Reference proteome</keyword>
<dbReference type="PANTHER" id="PTHR30578:SF0">
    <property type="entry name" value="ION-TRANSLOCATING OXIDOREDUCTASE COMPLEX SUBUNIT D"/>
    <property type="match status" value="1"/>
</dbReference>
<evidence type="ECO:0000256" key="2">
    <source>
        <dbReference type="ARBA" id="ARBA00022553"/>
    </source>
</evidence>
<sequence length="342" mass="37824">MQFKTSTAPFTHQPNNSVPEIMRQVLYALIPGIMVYVYFFGWGIVVNILLCSITAIACEALMLWLRRRPLRPFITDNSALVTAWLLALALPAFAPWWIAVLGTAFGMIFAKHLYGGLGYNPFNPTVTGYVMLLIAFPVEMTHWPALASISGHFPGIVDSFSIIFTGQPTGGLTLDALSGATPLDTMKTQLRHFYTVDEIKQNPLFGDFGAKGWEWIGNAFFLGGCWLIYKRVISWHIPVAVLGSLFIISSFFFLFDPDIHPSALFHLFSGAAIIAAFFIATDPVTAATSNKGRLFYGAGIGLLIYVIRTWGGYPDAIAFSVLLMNMAVPIIDYYTQPRVFGH</sequence>
<dbReference type="GO" id="GO:0005886">
    <property type="term" value="C:plasma membrane"/>
    <property type="evidence" value="ECO:0007669"/>
    <property type="project" value="UniProtKB-SubCell"/>
</dbReference>
<dbReference type="InterPro" id="IPR004338">
    <property type="entry name" value="NqrB/RnfD"/>
</dbReference>
<proteinExistence type="inferred from homology"/>
<evidence type="ECO:0000313" key="12">
    <source>
        <dbReference type="Proteomes" id="UP000030428"/>
    </source>
</evidence>
<gene>
    <name evidence="10" type="primary">rnfD</name>
    <name evidence="11" type="ORF">PN36_09580</name>
</gene>
<keyword evidence="10" id="KW-0997">Cell inner membrane</keyword>
<evidence type="ECO:0000256" key="6">
    <source>
        <dbReference type="ARBA" id="ARBA00022967"/>
    </source>
</evidence>
<evidence type="ECO:0000256" key="8">
    <source>
        <dbReference type="ARBA" id="ARBA00022989"/>
    </source>
</evidence>
<reference evidence="11 12" key="1">
    <citation type="journal article" date="2016" name="Front. Microbiol.">
        <title>Single-Cell (Meta-)Genomics of a Dimorphic Candidatus Thiomargarita nelsonii Reveals Genomic Plasticity.</title>
        <authorList>
            <person name="Flood B.E."/>
            <person name="Fliss P."/>
            <person name="Jones D.S."/>
            <person name="Dick G.J."/>
            <person name="Jain S."/>
            <person name="Kaster A.K."/>
            <person name="Winkel M."/>
            <person name="Mussmann M."/>
            <person name="Bailey J."/>
        </authorList>
    </citation>
    <scope>NUCLEOTIDE SEQUENCE [LARGE SCALE GENOMIC DNA]</scope>
    <source>
        <strain evidence="11">Hydrate Ridge</strain>
    </source>
</reference>
<evidence type="ECO:0000256" key="1">
    <source>
        <dbReference type="ARBA" id="ARBA00022448"/>
    </source>
</evidence>